<dbReference type="InterPro" id="IPR036390">
    <property type="entry name" value="WH_DNA-bd_sf"/>
</dbReference>
<accession>A0A8I0T6R5</accession>
<dbReference type="PANTHER" id="PTHR43428:SF1">
    <property type="entry name" value="ARSENATE REDUCTASE"/>
    <property type="match status" value="1"/>
</dbReference>
<protein>
    <submittedName>
        <fullName evidence="3">ArsR family transcriptional regulator</fullName>
    </submittedName>
</protein>
<dbReference type="SUPFAM" id="SSF46785">
    <property type="entry name" value="Winged helix' DNA-binding domain"/>
    <property type="match status" value="1"/>
</dbReference>
<keyword evidence="1" id="KW-0059">Arsenical resistance</keyword>
<dbReference type="InterPro" id="IPR011991">
    <property type="entry name" value="ArsR-like_HTH"/>
</dbReference>
<dbReference type="SMART" id="SM00226">
    <property type="entry name" value="LMWPc"/>
    <property type="match status" value="1"/>
</dbReference>
<dbReference type="PRINTS" id="PR00778">
    <property type="entry name" value="HTHARSR"/>
</dbReference>
<dbReference type="GO" id="GO:0046685">
    <property type="term" value="P:response to arsenic-containing substance"/>
    <property type="evidence" value="ECO:0007669"/>
    <property type="project" value="UniProtKB-KW"/>
</dbReference>
<dbReference type="InterPro" id="IPR023485">
    <property type="entry name" value="Ptyr_pPase"/>
</dbReference>
<name>A0A8I0T6R5_9GAMM</name>
<dbReference type="NCBIfam" id="NF033788">
    <property type="entry name" value="HTH_metalloreg"/>
    <property type="match status" value="1"/>
</dbReference>
<sequence>MKILFLCSGNATRSIIAQAIANFHGGADVQAFSAGTKPSEIKPEVLALLQHKGIKTDSLYSKHLDTYQGEHFDVVVTLCDEVRAECEHQLQGQHILPWEIASPSARHSVNALQQTLFEINEQVTALLDQKKIRPDEISPLLFYKCLADDIRLKTLAMLNVEGELCVCELMIALEQESQPKVSRHLSQLKKAGILCDRKYKKWVFYSINPTLPEWMQAVINTTVLHQPNYIALELKRLSSMGERPSQAAACCE</sequence>
<dbReference type="GO" id="GO:0003700">
    <property type="term" value="F:DNA-binding transcription factor activity"/>
    <property type="evidence" value="ECO:0007669"/>
    <property type="project" value="InterPro"/>
</dbReference>
<dbReference type="SUPFAM" id="SSF52788">
    <property type="entry name" value="Phosphotyrosine protein phosphatases I"/>
    <property type="match status" value="1"/>
</dbReference>
<evidence type="ECO:0000313" key="3">
    <source>
        <dbReference type="EMBL" id="MBE0348588.1"/>
    </source>
</evidence>
<dbReference type="AlphaFoldDB" id="A0A8I0T6R5"/>
<proteinExistence type="predicted"/>
<evidence type="ECO:0000256" key="1">
    <source>
        <dbReference type="ARBA" id="ARBA00022849"/>
    </source>
</evidence>
<dbReference type="CDD" id="cd00090">
    <property type="entry name" value="HTH_ARSR"/>
    <property type="match status" value="1"/>
</dbReference>
<feature type="domain" description="HTH arsR-type" evidence="2">
    <location>
        <begin position="132"/>
        <end position="226"/>
    </location>
</feature>
<dbReference type="PROSITE" id="PS50987">
    <property type="entry name" value="HTH_ARSR_2"/>
    <property type="match status" value="1"/>
</dbReference>
<evidence type="ECO:0000259" key="2">
    <source>
        <dbReference type="PROSITE" id="PS50987"/>
    </source>
</evidence>
<dbReference type="InterPro" id="IPR036388">
    <property type="entry name" value="WH-like_DNA-bd_sf"/>
</dbReference>
<dbReference type="CDD" id="cd16345">
    <property type="entry name" value="LMWP_ArsC"/>
    <property type="match status" value="1"/>
</dbReference>
<organism evidence="3 4">
    <name type="scientific">Pseudoalteromonas peptidolytica F12-50-A1</name>
    <dbReference type="NCBI Taxonomy" id="1315280"/>
    <lineage>
        <taxon>Bacteria</taxon>
        <taxon>Pseudomonadati</taxon>
        <taxon>Pseudomonadota</taxon>
        <taxon>Gammaproteobacteria</taxon>
        <taxon>Alteromonadales</taxon>
        <taxon>Pseudoalteromonadaceae</taxon>
        <taxon>Pseudoalteromonas</taxon>
    </lineage>
</organism>
<dbReference type="Pfam" id="PF01451">
    <property type="entry name" value="LMWPc"/>
    <property type="match status" value="1"/>
</dbReference>
<dbReference type="SMART" id="SM00418">
    <property type="entry name" value="HTH_ARSR"/>
    <property type="match status" value="1"/>
</dbReference>
<dbReference type="Proteomes" id="UP000660708">
    <property type="component" value="Unassembled WGS sequence"/>
</dbReference>
<dbReference type="PANTHER" id="PTHR43428">
    <property type="entry name" value="ARSENATE REDUCTASE"/>
    <property type="match status" value="1"/>
</dbReference>
<dbReference type="InterPro" id="IPR036196">
    <property type="entry name" value="Ptyr_pPase_sf"/>
</dbReference>
<comment type="caution">
    <text evidence="3">The sequence shown here is derived from an EMBL/GenBank/DDBJ whole genome shotgun (WGS) entry which is preliminary data.</text>
</comment>
<dbReference type="Gene3D" id="1.10.10.10">
    <property type="entry name" value="Winged helix-like DNA-binding domain superfamily/Winged helix DNA-binding domain"/>
    <property type="match status" value="1"/>
</dbReference>
<dbReference type="Pfam" id="PF01022">
    <property type="entry name" value="HTH_5"/>
    <property type="match status" value="1"/>
</dbReference>
<reference evidence="3 4" key="1">
    <citation type="submission" date="2015-06" db="EMBL/GenBank/DDBJ databases">
        <title>Genome sequence of Pseudoalteromonas peptidolytica.</title>
        <authorList>
            <person name="Xie B.-B."/>
            <person name="Rong J.-C."/>
            <person name="Qin Q.-L."/>
            <person name="Zhang Y.-Z."/>
        </authorList>
    </citation>
    <scope>NUCLEOTIDE SEQUENCE [LARGE SCALE GENOMIC DNA]</scope>
    <source>
        <strain evidence="3 4">F12-50-A1</strain>
    </source>
</reference>
<evidence type="ECO:0000313" key="4">
    <source>
        <dbReference type="Proteomes" id="UP000660708"/>
    </source>
</evidence>
<dbReference type="Gene3D" id="3.40.50.2300">
    <property type="match status" value="1"/>
</dbReference>
<dbReference type="InterPro" id="IPR001845">
    <property type="entry name" value="HTH_ArsR_DNA-bd_dom"/>
</dbReference>
<keyword evidence="4" id="KW-1185">Reference proteome</keyword>
<gene>
    <name evidence="3" type="primary">arsR</name>
    <name evidence="3" type="ORF">PPEP_b0372</name>
</gene>
<dbReference type="RefSeq" id="WP_147390842.1">
    <property type="nucleotide sequence ID" value="NZ_AQHF01000034.1"/>
</dbReference>
<dbReference type="EMBL" id="AQHF01000034">
    <property type="protein sequence ID" value="MBE0348588.1"/>
    <property type="molecule type" value="Genomic_DNA"/>
</dbReference>